<dbReference type="NCBIfam" id="TIGR00976">
    <property type="entry name" value="CocE_NonD"/>
    <property type="match status" value="1"/>
</dbReference>
<dbReference type="PANTHER" id="PTHR43056:SF10">
    <property type="entry name" value="COCE_NOND FAMILY, PUTATIVE (AFU_ORTHOLOGUE AFUA_7G00600)-RELATED"/>
    <property type="match status" value="1"/>
</dbReference>
<comment type="caution">
    <text evidence="3">The sequence shown here is derived from an EMBL/GenBank/DDBJ whole genome shotgun (WGS) entry which is preliminary data.</text>
</comment>
<organism evidence="3 4">
    <name type="scientific">Fibrivirga algicola</name>
    <dbReference type="NCBI Taxonomy" id="2950420"/>
    <lineage>
        <taxon>Bacteria</taxon>
        <taxon>Pseudomonadati</taxon>
        <taxon>Bacteroidota</taxon>
        <taxon>Cytophagia</taxon>
        <taxon>Cytophagales</taxon>
        <taxon>Spirosomataceae</taxon>
        <taxon>Fibrivirga</taxon>
    </lineage>
</organism>
<keyword evidence="4" id="KW-1185">Reference proteome</keyword>
<gene>
    <name evidence="3" type="ORF">F7231_03365</name>
</gene>
<dbReference type="Proteomes" id="UP000606008">
    <property type="component" value="Unassembled WGS sequence"/>
</dbReference>
<dbReference type="Gene3D" id="3.40.50.1820">
    <property type="entry name" value="alpha/beta hydrolase"/>
    <property type="match status" value="1"/>
</dbReference>
<accession>A0ABX0QDZ7</accession>
<dbReference type="Gene3D" id="2.60.120.260">
    <property type="entry name" value="Galactose-binding domain-like"/>
    <property type="match status" value="1"/>
</dbReference>
<proteinExistence type="predicted"/>
<protein>
    <submittedName>
        <fullName evidence="3">CocE/NonD family hydrolase</fullName>
    </submittedName>
</protein>
<dbReference type="InterPro" id="IPR005674">
    <property type="entry name" value="CocE/Ser_esterase"/>
</dbReference>
<dbReference type="InterPro" id="IPR050585">
    <property type="entry name" value="Xaa-Pro_dipeptidyl-ppase/CocE"/>
</dbReference>
<evidence type="ECO:0000313" key="3">
    <source>
        <dbReference type="EMBL" id="NID09197.1"/>
    </source>
</evidence>
<evidence type="ECO:0000259" key="2">
    <source>
        <dbReference type="SMART" id="SM00939"/>
    </source>
</evidence>
<dbReference type="SMART" id="SM00939">
    <property type="entry name" value="PepX_C"/>
    <property type="match status" value="1"/>
</dbReference>
<dbReference type="InterPro" id="IPR029058">
    <property type="entry name" value="AB_hydrolase_fold"/>
</dbReference>
<evidence type="ECO:0000256" key="1">
    <source>
        <dbReference type="ARBA" id="ARBA00022801"/>
    </source>
</evidence>
<dbReference type="SUPFAM" id="SSF53474">
    <property type="entry name" value="alpha/beta-Hydrolases"/>
    <property type="match status" value="1"/>
</dbReference>
<keyword evidence="1 3" id="KW-0378">Hydrolase</keyword>
<dbReference type="RefSeq" id="WP_166690886.1">
    <property type="nucleotide sequence ID" value="NZ_WAEL01000001.1"/>
</dbReference>
<evidence type="ECO:0000313" key="4">
    <source>
        <dbReference type="Proteomes" id="UP000606008"/>
    </source>
</evidence>
<dbReference type="EMBL" id="WAEL01000001">
    <property type="protein sequence ID" value="NID09197.1"/>
    <property type="molecule type" value="Genomic_DNA"/>
</dbReference>
<dbReference type="Gene3D" id="1.10.3020.20">
    <property type="match status" value="1"/>
</dbReference>
<dbReference type="Pfam" id="PF02129">
    <property type="entry name" value="Peptidase_S15"/>
    <property type="match status" value="1"/>
</dbReference>
<dbReference type="SUPFAM" id="SSF49785">
    <property type="entry name" value="Galactose-binding domain-like"/>
    <property type="match status" value="1"/>
</dbReference>
<feature type="domain" description="Xaa-Pro dipeptidyl-peptidase C-terminal" evidence="2">
    <location>
        <begin position="329"/>
        <end position="581"/>
    </location>
</feature>
<reference evidence="3" key="1">
    <citation type="submission" date="2024-05" db="EMBL/GenBank/DDBJ databases">
        <authorList>
            <person name="Jung D.-H."/>
        </authorList>
    </citation>
    <scope>NUCLEOTIDE SEQUENCE</scope>
    <source>
        <strain evidence="3">JA-25</strain>
    </source>
</reference>
<dbReference type="InterPro" id="IPR008979">
    <property type="entry name" value="Galactose-bd-like_sf"/>
</dbReference>
<dbReference type="GO" id="GO:0016787">
    <property type="term" value="F:hydrolase activity"/>
    <property type="evidence" value="ECO:0007669"/>
    <property type="project" value="UniProtKB-KW"/>
</dbReference>
<dbReference type="PANTHER" id="PTHR43056">
    <property type="entry name" value="PEPTIDASE S9 PROLYL OLIGOPEPTIDASE"/>
    <property type="match status" value="1"/>
</dbReference>
<sequence>METTAKHSEKVTPVYEPAYAYQAGLAHGIFSPFEPGTRILPKGYQVDPQFMPLPVDIVFDKDVAVTLRDGAVIYVDVFRPVGSEKVPVIIAWSPYGKSGGTAPKTTGLFNMLGLDNGMLSGLAKFEGPDPAYWCAQGYAVCNPDARGIANSDGDIAMIGTQEGRDCHDLIEWLAVQEWCNSKVAMSGTSYLAFSQWFTAAEQPPHLAAINPWEGLSDGYRDLTTRGGMPDLNFTKRLEVNHVGKGKREDVYAEAIRYPLANNDLWDDKIPKFDRITVPAYVVASYSNTLHTAGTFRAWRRMASTEKWLRIHNTQEWPDYYEEANKEELRRFFDHYLKGEDNGWEITPRVRYAVHDFEGGDLINQPAGEFPPVDVVSQTYYLNGRSRSLTTEAPAQEVPVVYDAEAEPGLASFTIRFDRETVLVGYPKAHLWVEAKGTDDMDLFILVQKLDVRGNHLQQFIVPNQGALMQDLTERGGSVLRYKGSNGRLRVSARHLDETLSTADVPAHSFDRVEKLQPDEIVDIEIDLFPIGMAFYPGEQLRLVVSSRNDLGAIMPGTPGYVPDNKGQHIIHTGGSHASYLQLPVKPV</sequence>
<dbReference type="Pfam" id="PF08530">
    <property type="entry name" value="PepX_C"/>
    <property type="match status" value="1"/>
</dbReference>
<dbReference type="InterPro" id="IPR000383">
    <property type="entry name" value="Xaa-Pro-like_dom"/>
</dbReference>
<name>A0ABX0QDZ7_9BACT</name>
<dbReference type="InterPro" id="IPR013736">
    <property type="entry name" value="Xaa-Pro_dipept_C"/>
</dbReference>